<evidence type="ECO:0000256" key="1">
    <source>
        <dbReference type="SAM" id="MobiDB-lite"/>
    </source>
</evidence>
<evidence type="ECO:0000313" key="2">
    <source>
        <dbReference type="EMBL" id="GIQ90129.1"/>
    </source>
</evidence>
<dbReference type="Proteomes" id="UP000265618">
    <property type="component" value="Unassembled WGS sequence"/>
</dbReference>
<accession>A0A9K3D6M9</accession>
<keyword evidence="3" id="KW-1185">Reference proteome</keyword>
<proteinExistence type="predicted"/>
<evidence type="ECO:0000313" key="3">
    <source>
        <dbReference type="Proteomes" id="UP000265618"/>
    </source>
</evidence>
<dbReference type="AlphaFoldDB" id="A0A9K3D6M9"/>
<feature type="non-terminal residue" evidence="2">
    <location>
        <position position="1"/>
    </location>
</feature>
<comment type="caution">
    <text evidence="2">The sequence shown here is derived from an EMBL/GenBank/DDBJ whole genome shotgun (WGS) entry which is preliminary data.</text>
</comment>
<feature type="compositionally biased region" description="Basic and acidic residues" evidence="1">
    <location>
        <begin position="379"/>
        <end position="388"/>
    </location>
</feature>
<gene>
    <name evidence="2" type="ORF">KIPB_012800</name>
</gene>
<protein>
    <submittedName>
        <fullName evidence="2">Uncharacterized protein</fullName>
    </submittedName>
</protein>
<sequence>MLPIFAGDGVDAVSVPCGGGVVDLANVDLDGFSLFATLLPGQFTLWHCSGSLTCLKHVDTKASDNLHIAFSPLGSHIAVLSRKTLTLYQVDFTPLPAPSPHGHGQGAANVLMNVKQSAIPNVGITLTQCRCIALPRSLGVTSNPSASRLLTTPTSVACVTRSHLILLDWRAAASAVIALHGYTLRGSDLKGAFVVPAVDGDLVLLCDTERVVGLLAGQDVFREGAGASFDASEVATAGALAEPCVKQRQMEEEDQQEEMSPVGSSPVVSALRGGRVHNFGVRGPEHQRGLEPVRSEALLLSEVEAEHLGGGGEVHESISPSPGTAHYPNIPHRRATMSGLPGDMRERYAGERGAVSGLAVSKTALSSGMSTSALLSTGSRDREQKELTHSVSESPVPLEPLSVTSHSHARQS</sequence>
<dbReference type="EMBL" id="BDIP01005796">
    <property type="protein sequence ID" value="GIQ90129.1"/>
    <property type="molecule type" value="Genomic_DNA"/>
</dbReference>
<organism evidence="2 3">
    <name type="scientific">Kipferlia bialata</name>
    <dbReference type="NCBI Taxonomy" id="797122"/>
    <lineage>
        <taxon>Eukaryota</taxon>
        <taxon>Metamonada</taxon>
        <taxon>Carpediemonas-like organisms</taxon>
        <taxon>Kipferlia</taxon>
    </lineage>
</organism>
<reference evidence="2 3" key="1">
    <citation type="journal article" date="2018" name="PLoS ONE">
        <title>The draft genome of Kipferlia bialata reveals reductive genome evolution in fornicate parasites.</title>
        <authorList>
            <person name="Tanifuji G."/>
            <person name="Takabayashi S."/>
            <person name="Kume K."/>
            <person name="Takagi M."/>
            <person name="Nakayama T."/>
            <person name="Kamikawa R."/>
            <person name="Inagaki Y."/>
            <person name="Hashimoto T."/>
        </authorList>
    </citation>
    <scope>NUCLEOTIDE SEQUENCE [LARGE SCALE GENOMIC DNA]</scope>
    <source>
        <strain evidence="2">NY0173</strain>
    </source>
</reference>
<feature type="region of interest" description="Disordered" evidence="1">
    <location>
        <begin position="310"/>
        <end position="335"/>
    </location>
</feature>
<feature type="region of interest" description="Disordered" evidence="1">
    <location>
        <begin position="366"/>
        <end position="412"/>
    </location>
</feature>
<feature type="compositionally biased region" description="Polar residues" evidence="1">
    <location>
        <begin position="366"/>
        <end position="378"/>
    </location>
</feature>
<name>A0A9K3D6M9_9EUKA</name>